<evidence type="ECO:0000313" key="2">
    <source>
        <dbReference type="Proteomes" id="UP000184543"/>
    </source>
</evidence>
<dbReference type="OrthoDB" id="1446823at2"/>
<sequence length="113" mass="12532">MIKYVIPFLLSGVMLNAQENVNVGDVLEIGSPDARTYKHIDFPRANFIIKRGGIANYKNLKGQKVVVTAIEEKKDGSKEIKLKKVNGNRFFGSHAVVAANYRKALETGELVLN</sequence>
<accession>A0A1M6IT35</accession>
<dbReference type="EMBL" id="FQYU01000004">
    <property type="protein sequence ID" value="SHJ37519.1"/>
    <property type="molecule type" value="Genomic_DNA"/>
</dbReference>
<protein>
    <submittedName>
        <fullName evidence="1">Uncharacterized protein</fullName>
    </submittedName>
</protein>
<dbReference type="STRING" id="192903.SAMN04488513_104107"/>
<gene>
    <name evidence="1" type="ORF">SAMN04488513_104107</name>
</gene>
<proteinExistence type="predicted"/>
<name>A0A1M6IT35_9FLAO</name>
<evidence type="ECO:0000313" key="1">
    <source>
        <dbReference type="EMBL" id="SHJ37519.1"/>
    </source>
</evidence>
<reference evidence="2" key="1">
    <citation type="submission" date="2016-11" db="EMBL/GenBank/DDBJ databases">
        <authorList>
            <person name="Varghese N."/>
            <person name="Submissions S."/>
        </authorList>
    </citation>
    <scope>NUCLEOTIDE SEQUENCE [LARGE SCALE GENOMIC DNA]</scope>
    <source>
        <strain evidence="2">DSM 19858</strain>
    </source>
</reference>
<dbReference type="RefSeq" id="WP_072994145.1">
    <property type="nucleotide sequence ID" value="NZ_FQYU01000004.1"/>
</dbReference>
<dbReference type="AlphaFoldDB" id="A0A1M6IT35"/>
<organism evidence="1 2">
    <name type="scientific">Pseudozobellia thermophila</name>
    <dbReference type="NCBI Taxonomy" id="192903"/>
    <lineage>
        <taxon>Bacteria</taxon>
        <taxon>Pseudomonadati</taxon>
        <taxon>Bacteroidota</taxon>
        <taxon>Flavobacteriia</taxon>
        <taxon>Flavobacteriales</taxon>
        <taxon>Flavobacteriaceae</taxon>
        <taxon>Pseudozobellia</taxon>
    </lineage>
</organism>
<dbReference type="Proteomes" id="UP000184543">
    <property type="component" value="Unassembled WGS sequence"/>
</dbReference>
<keyword evidence="2" id="KW-1185">Reference proteome</keyword>